<protein>
    <submittedName>
        <fullName evidence="2">Uncharacterized protein</fullName>
    </submittedName>
</protein>
<evidence type="ECO:0000313" key="2">
    <source>
        <dbReference type="EMBL" id="GIH36299.1"/>
    </source>
</evidence>
<dbReference type="EMBL" id="BOOB01000058">
    <property type="protein sequence ID" value="GIH36299.1"/>
    <property type="molecule type" value="Genomic_DNA"/>
</dbReference>
<name>A0ABQ4FN96_9ACTN</name>
<proteinExistence type="predicted"/>
<evidence type="ECO:0000313" key="3">
    <source>
        <dbReference type="Proteomes" id="UP000651728"/>
    </source>
</evidence>
<accession>A0ABQ4FN96</accession>
<feature type="region of interest" description="Disordered" evidence="1">
    <location>
        <begin position="17"/>
        <end position="66"/>
    </location>
</feature>
<dbReference type="Proteomes" id="UP000651728">
    <property type="component" value="Unassembled WGS sequence"/>
</dbReference>
<evidence type="ECO:0000256" key="1">
    <source>
        <dbReference type="SAM" id="MobiDB-lite"/>
    </source>
</evidence>
<keyword evidence="3" id="KW-1185">Reference proteome</keyword>
<comment type="caution">
    <text evidence="2">The sequence shown here is derived from an EMBL/GenBank/DDBJ whole genome shotgun (WGS) entry which is preliminary data.</text>
</comment>
<dbReference type="RefSeq" id="WP_204288928.1">
    <property type="nucleotide sequence ID" value="NZ_BAABEJ010000023.1"/>
</dbReference>
<feature type="compositionally biased region" description="Basic residues" evidence="1">
    <location>
        <begin position="40"/>
        <end position="56"/>
    </location>
</feature>
<gene>
    <name evidence="2" type="ORF">Mam01_64630</name>
</gene>
<organism evidence="2 3">
    <name type="scientific">Microbispora amethystogenes</name>
    <dbReference type="NCBI Taxonomy" id="1427754"/>
    <lineage>
        <taxon>Bacteria</taxon>
        <taxon>Bacillati</taxon>
        <taxon>Actinomycetota</taxon>
        <taxon>Actinomycetes</taxon>
        <taxon>Streptosporangiales</taxon>
        <taxon>Streptosporangiaceae</taxon>
        <taxon>Microbispora</taxon>
    </lineage>
</organism>
<reference evidence="2 3" key="1">
    <citation type="submission" date="2021-01" db="EMBL/GenBank/DDBJ databases">
        <title>Whole genome shotgun sequence of Microbispora amethystogenes NBRC 101907.</title>
        <authorList>
            <person name="Komaki H."/>
            <person name="Tamura T."/>
        </authorList>
    </citation>
    <scope>NUCLEOTIDE SEQUENCE [LARGE SCALE GENOMIC DNA]</scope>
    <source>
        <strain evidence="2 3">NBRC 101907</strain>
    </source>
</reference>
<sequence length="66" mass="7522">MNQLDTGHDAKAEIAKAEITQAETKMPGIVPRSKQEAIRRRDRRHGQSRHRGHHRPQERGLFGDSA</sequence>